<evidence type="ECO:0000256" key="2">
    <source>
        <dbReference type="ARBA" id="ARBA00012438"/>
    </source>
</evidence>
<dbReference type="PRINTS" id="PR00344">
    <property type="entry name" value="BCTRLSENSOR"/>
</dbReference>
<dbReference type="SMART" id="SM00387">
    <property type="entry name" value="HATPase_c"/>
    <property type="match status" value="1"/>
</dbReference>
<dbReference type="InterPro" id="IPR001789">
    <property type="entry name" value="Sig_transdc_resp-reg_receiver"/>
</dbReference>
<evidence type="ECO:0000256" key="3">
    <source>
        <dbReference type="ARBA" id="ARBA00022553"/>
    </source>
</evidence>
<evidence type="ECO:0000259" key="8">
    <source>
        <dbReference type="PROSITE" id="PS50109"/>
    </source>
</evidence>
<dbReference type="InterPro" id="IPR005467">
    <property type="entry name" value="His_kinase_dom"/>
</dbReference>
<dbReference type="InterPro" id="IPR004358">
    <property type="entry name" value="Sig_transdc_His_kin-like_C"/>
</dbReference>
<protein>
    <recommendedName>
        <fullName evidence="2">histidine kinase</fullName>
        <ecNumber evidence="2">2.7.13.3</ecNumber>
    </recommendedName>
</protein>
<dbReference type="SMART" id="SM00448">
    <property type="entry name" value="REC"/>
    <property type="match status" value="1"/>
</dbReference>
<keyword evidence="4" id="KW-0418">Kinase</keyword>
<dbReference type="InterPro" id="IPR003661">
    <property type="entry name" value="HisK_dim/P_dom"/>
</dbReference>
<feature type="domain" description="Response regulatory" evidence="9">
    <location>
        <begin position="7"/>
        <end position="123"/>
    </location>
</feature>
<dbReference type="SUPFAM" id="SSF52172">
    <property type="entry name" value="CheY-like"/>
    <property type="match status" value="1"/>
</dbReference>
<dbReference type="PANTHER" id="PTHR43547">
    <property type="entry name" value="TWO-COMPONENT HISTIDINE KINASE"/>
    <property type="match status" value="1"/>
</dbReference>
<evidence type="ECO:0000313" key="11">
    <source>
        <dbReference type="Proteomes" id="UP000017127"/>
    </source>
</evidence>
<feature type="modified residue" description="4-aspartylphosphate" evidence="6">
    <location>
        <position position="56"/>
    </location>
</feature>
<dbReference type="InterPro" id="IPR003594">
    <property type="entry name" value="HATPase_dom"/>
</dbReference>
<dbReference type="Pfam" id="PF00072">
    <property type="entry name" value="Response_reg"/>
    <property type="match status" value="1"/>
</dbReference>
<evidence type="ECO:0000256" key="6">
    <source>
        <dbReference type="PROSITE-ProRule" id="PRU00169"/>
    </source>
</evidence>
<evidence type="ECO:0000256" key="4">
    <source>
        <dbReference type="ARBA" id="ARBA00022777"/>
    </source>
</evidence>
<accession>U7QG46</accession>
<dbReference type="PROSITE" id="PS50109">
    <property type="entry name" value="HIS_KIN"/>
    <property type="match status" value="1"/>
</dbReference>
<dbReference type="RefSeq" id="WP_023068376.1">
    <property type="nucleotide sequence ID" value="NZ_AUZM01000059.1"/>
</dbReference>
<feature type="domain" description="Histidine kinase" evidence="8">
    <location>
        <begin position="168"/>
        <end position="399"/>
    </location>
</feature>
<name>U7QG46_9CYAN</name>
<dbReference type="CDD" id="cd00082">
    <property type="entry name" value="HisKA"/>
    <property type="match status" value="1"/>
</dbReference>
<evidence type="ECO:0000259" key="9">
    <source>
        <dbReference type="PROSITE" id="PS50110"/>
    </source>
</evidence>
<dbReference type="CDD" id="cd00075">
    <property type="entry name" value="HATPase"/>
    <property type="match status" value="1"/>
</dbReference>
<dbReference type="CDD" id="cd19920">
    <property type="entry name" value="REC_PA4781-like"/>
    <property type="match status" value="1"/>
</dbReference>
<feature type="coiled-coil region" evidence="7">
    <location>
        <begin position="125"/>
        <end position="152"/>
    </location>
</feature>
<dbReference type="Gene3D" id="1.10.287.130">
    <property type="match status" value="1"/>
</dbReference>
<dbReference type="GO" id="GO:0000155">
    <property type="term" value="F:phosphorelay sensor kinase activity"/>
    <property type="evidence" value="ECO:0007669"/>
    <property type="project" value="InterPro"/>
</dbReference>
<comment type="catalytic activity">
    <reaction evidence="1">
        <text>ATP + protein L-histidine = ADP + protein N-phospho-L-histidine.</text>
        <dbReference type="EC" id="2.7.13.3"/>
    </reaction>
</comment>
<dbReference type="EC" id="2.7.13.3" evidence="2"/>
<dbReference type="PANTHER" id="PTHR43547:SF2">
    <property type="entry name" value="HYBRID SIGNAL TRANSDUCTION HISTIDINE KINASE C"/>
    <property type="match status" value="1"/>
</dbReference>
<comment type="caution">
    <text evidence="10">The sequence shown here is derived from an EMBL/GenBank/DDBJ whole genome shotgun (WGS) entry which is preliminary data.</text>
</comment>
<dbReference type="InterPro" id="IPR011006">
    <property type="entry name" value="CheY-like_superfamily"/>
</dbReference>
<dbReference type="PROSITE" id="PS50110">
    <property type="entry name" value="RESPONSE_REGULATORY"/>
    <property type="match status" value="1"/>
</dbReference>
<proteinExistence type="predicted"/>
<evidence type="ECO:0000256" key="5">
    <source>
        <dbReference type="ARBA" id="ARBA00023012"/>
    </source>
</evidence>
<keyword evidence="7" id="KW-0175">Coiled coil</keyword>
<dbReference type="Pfam" id="PF02518">
    <property type="entry name" value="HATPase_c"/>
    <property type="match status" value="1"/>
</dbReference>
<dbReference type="Gene3D" id="3.30.565.10">
    <property type="entry name" value="Histidine kinase-like ATPase, C-terminal domain"/>
    <property type="match status" value="1"/>
</dbReference>
<evidence type="ECO:0000256" key="7">
    <source>
        <dbReference type="SAM" id="Coils"/>
    </source>
</evidence>
<dbReference type="OrthoDB" id="9773246at2"/>
<reference evidence="10 11" key="1">
    <citation type="journal article" date="2013" name="Front. Microbiol.">
        <title>Comparative genomic analyses of the cyanobacterium, Lyngbya aestuarii BL J, a powerful hydrogen producer.</title>
        <authorList>
            <person name="Kothari A."/>
            <person name="Vaughn M."/>
            <person name="Garcia-Pichel F."/>
        </authorList>
    </citation>
    <scope>NUCLEOTIDE SEQUENCE [LARGE SCALE GENOMIC DNA]</scope>
    <source>
        <strain evidence="10 11">BL J</strain>
    </source>
</reference>
<keyword evidence="11" id="KW-1185">Reference proteome</keyword>
<gene>
    <name evidence="10" type="ORF">M595_4658</name>
</gene>
<dbReference type="Proteomes" id="UP000017127">
    <property type="component" value="Unassembled WGS sequence"/>
</dbReference>
<sequence length="401" mass="44676">MNSLKASILIVDDIEDNLLLLTAILTEKGYQVQSAVNGLSALSLAAQERPDLILLDIMMPDINGYEVCRRLKADPHTEDIPIIFISALGEVFDQVKAFSIGAVDYLTKPIRIPELLSRVKTHLSLHQLQKQLKEKNAELTQMLEHLKTTQAQLIEAEKMAALGRLVAGLSHEISTPLGIGVTLASTLNNEAQNFEFQVNQDQLKKSIVVNHIVRVKRSSQILLENLQRAADLVQSLKQVSVDQSHLKKQEFNLKSYIEKVIISLSPHLEKTGHQLTVRGEENLKINSYPGAIAQIVTNLVINSIIHGYQPGEKGCLDFDINCQDDRLIISYADDGCGIPEEYIDKIFEPFFTTDRSRGGSGLGLHIIYNLVTQKLQGQISCDRQVSQGTKFILNLPLEVQE</sequence>
<dbReference type="Gene3D" id="3.40.50.2300">
    <property type="match status" value="1"/>
</dbReference>
<dbReference type="AlphaFoldDB" id="U7QG46"/>
<dbReference type="InterPro" id="IPR036097">
    <property type="entry name" value="HisK_dim/P_sf"/>
</dbReference>
<evidence type="ECO:0000256" key="1">
    <source>
        <dbReference type="ARBA" id="ARBA00000085"/>
    </source>
</evidence>
<keyword evidence="5" id="KW-0902">Two-component regulatory system</keyword>
<dbReference type="EMBL" id="AUZM01000059">
    <property type="protein sequence ID" value="ERT05386.1"/>
    <property type="molecule type" value="Genomic_DNA"/>
</dbReference>
<organism evidence="10 11">
    <name type="scientific">Lyngbya aestuarii BL J</name>
    <dbReference type="NCBI Taxonomy" id="1348334"/>
    <lineage>
        <taxon>Bacteria</taxon>
        <taxon>Bacillati</taxon>
        <taxon>Cyanobacteriota</taxon>
        <taxon>Cyanophyceae</taxon>
        <taxon>Oscillatoriophycideae</taxon>
        <taxon>Oscillatoriales</taxon>
        <taxon>Microcoleaceae</taxon>
        <taxon>Lyngbya</taxon>
    </lineage>
</organism>
<keyword evidence="4" id="KW-0808">Transferase</keyword>
<dbReference type="InterPro" id="IPR036890">
    <property type="entry name" value="HATPase_C_sf"/>
</dbReference>
<evidence type="ECO:0000313" key="10">
    <source>
        <dbReference type="EMBL" id="ERT05386.1"/>
    </source>
</evidence>
<dbReference type="SUPFAM" id="SSF47384">
    <property type="entry name" value="Homodimeric domain of signal transducing histidine kinase"/>
    <property type="match status" value="1"/>
</dbReference>
<keyword evidence="3 6" id="KW-0597">Phosphoprotein</keyword>
<dbReference type="SUPFAM" id="SSF55874">
    <property type="entry name" value="ATPase domain of HSP90 chaperone/DNA topoisomerase II/histidine kinase"/>
    <property type="match status" value="1"/>
</dbReference>